<comment type="cofactor">
    <cofactor evidence="1 8">
        <name>Mg(2+)</name>
        <dbReference type="ChEBI" id="CHEBI:18420"/>
    </cofactor>
</comment>
<keyword evidence="3 8" id="KW-0540">Nuclease</keyword>
<dbReference type="CDD" id="cd18746">
    <property type="entry name" value="PIN_VapC4-5_FitB-like"/>
    <property type="match status" value="1"/>
</dbReference>
<evidence type="ECO:0000256" key="5">
    <source>
        <dbReference type="ARBA" id="ARBA00022801"/>
    </source>
</evidence>
<keyword evidence="2 8" id="KW-1277">Toxin-antitoxin system</keyword>
<gene>
    <name evidence="8" type="primary">vapC</name>
    <name evidence="10" type="ORF">QO011_002760</name>
</gene>
<dbReference type="InterPro" id="IPR050556">
    <property type="entry name" value="Type_II_TA_system_RNase"/>
</dbReference>
<dbReference type="InterPro" id="IPR002716">
    <property type="entry name" value="PIN_dom"/>
</dbReference>
<sequence>MTYLLDTNVISAVAPARTERPYALVAWLEAASAGLYLSVVTCVEVRDGIAKAQREGATRKAAALEAWWDTIEHLYADRIMPFDLPAATIAGRLMDRARAAGQAPGFADVAIAATAQHHGLTILTRNGKHFGALGGSVLDPFEAIPPLPR</sequence>
<organism evidence="10 11">
    <name type="scientific">Labrys wisconsinensis</name>
    <dbReference type="NCBI Taxonomy" id="425677"/>
    <lineage>
        <taxon>Bacteria</taxon>
        <taxon>Pseudomonadati</taxon>
        <taxon>Pseudomonadota</taxon>
        <taxon>Alphaproteobacteria</taxon>
        <taxon>Hyphomicrobiales</taxon>
        <taxon>Xanthobacteraceae</taxon>
        <taxon>Labrys</taxon>
    </lineage>
</organism>
<comment type="similarity">
    <text evidence="7 8">Belongs to the PINc/VapC protein family.</text>
</comment>
<feature type="binding site" evidence="8">
    <location>
        <position position="6"/>
    </location>
    <ligand>
        <name>Mg(2+)</name>
        <dbReference type="ChEBI" id="CHEBI:18420"/>
    </ligand>
</feature>
<dbReference type="InterPro" id="IPR022907">
    <property type="entry name" value="VapC_family"/>
</dbReference>
<keyword evidence="8" id="KW-0800">Toxin</keyword>
<dbReference type="InterPro" id="IPR029060">
    <property type="entry name" value="PIN-like_dom_sf"/>
</dbReference>
<evidence type="ECO:0000256" key="2">
    <source>
        <dbReference type="ARBA" id="ARBA00022649"/>
    </source>
</evidence>
<feature type="binding site" evidence="8">
    <location>
        <position position="108"/>
    </location>
    <ligand>
        <name>Mg(2+)</name>
        <dbReference type="ChEBI" id="CHEBI:18420"/>
    </ligand>
</feature>
<evidence type="ECO:0000256" key="8">
    <source>
        <dbReference type="HAMAP-Rule" id="MF_00265"/>
    </source>
</evidence>
<evidence type="ECO:0000256" key="4">
    <source>
        <dbReference type="ARBA" id="ARBA00022723"/>
    </source>
</evidence>
<accession>A0ABU0J682</accession>
<proteinExistence type="inferred from homology"/>
<dbReference type="HAMAP" id="MF_00265">
    <property type="entry name" value="VapC_Nob1"/>
    <property type="match status" value="1"/>
</dbReference>
<reference evidence="10 11" key="1">
    <citation type="submission" date="2023-07" db="EMBL/GenBank/DDBJ databases">
        <title>Genomic Encyclopedia of Type Strains, Phase IV (KMG-IV): sequencing the most valuable type-strain genomes for metagenomic binning, comparative biology and taxonomic classification.</title>
        <authorList>
            <person name="Goeker M."/>
        </authorList>
    </citation>
    <scope>NUCLEOTIDE SEQUENCE [LARGE SCALE GENOMIC DNA]</scope>
    <source>
        <strain evidence="10 11">DSM 19619</strain>
    </source>
</reference>
<keyword evidence="5 8" id="KW-0378">Hydrolase</keyword>
<feature type="domain" description="PIN" evidence="9">
    <location>
        <begin position="3"/>
        <end position="128"/>
    </location>
</feature>
<evidence type="ECO:0000313" key="10">
    <source>
        <dbReference type="EMBL" id="MDQ0469744.1"/>
    </source>
</evidence>
<name>A0ABU0J682_9HYPH</name>
<dbReference type="EMBL" id="JAUSVX010000004">
    <property type="protein sequence ID" value="MDQ0469744.1"/>
    <property type="molecule type" value="Genomic_DNA"/>
</dbReference>
<evidence type="ECO:0000259" key="9">
    <source>
        <dbReference type="Pfam" id="PF01850"/>
    </source>
</evidence>
<dbReference type="SUPFAM" id="SSF88723">
    <property type="entry name" value="PIN domain-like"/>
    <property type="match status" value="1"/>
</dbReference>
<comment type="function">
    <text evidence="8">Toxic component of a toxin-antitoxin (TA) system. An RNase.</text>
</comment>
<dbReference type="Proteomes" id="UP001242480">
    <property type="component" value="Unassembled WGS sequence"/>
</dbReference>
<evidence type="ECO:0000313" key="11">
    <source>
        <dbReference type="Proteomes" id="UP001242480"/>
    </source>
</evidence>
<evidence type="ECO:0000256" key="3">
    <source>
        <dbReference type="ARBA" id="ARBA00022722"/>
    </source>
</evidence>
<dbReference type="Pfam" id="PF01850">
    <property type="entry name" value="PIN"/>
    <property type="match status" value="1"/>
</dbReference>
<evidence type="ECO:0000256" key="6">
    <source>
        <dbReference type="ARBA" id="ARBA00022842"/>
    </source>
</evidence>
<keyword evidence="11" id="KW-1185">Reference proteome</keyword>
<keyword evidence="6 8" id="KW-0460">Magnesium</keyword>
<keyword evidence="4 8" id="KW-0479">Metal-binding</keyword>
<evidence type="ECO:0000256" key="7">
    <source>
        <dbReference type="ARBA" id="ARBA00038093"/>
    </source>
</evidence>
<comment type="caution">
    <text evidence="10">The sequence shown here is derived from an EMBL/GenBank/DDBJ whole genome shotgun (WGS) entry which is preliminary data.</text>
</comment>
<dbReference type="EC" id="3.1.-.-" evidence="8"/>
<dbReference type="PANTHER" id="PTHR33653:SF1">
    <property type="entry name" value="RIBONUCLEASE VAPC2"/>
    <property type="match status" value="1"/>
</dbReference>
<dbReference type="Gene3D" id="3.40.50.1010">
    <property type="entry name" value="5'-nuclease"/>
    <property type="match status" value="1"/>
</dbReference>
<dbReference type="PANTHER" id="PTHR33653">
    <property type="entry name" value="RIBONUCLEASE VAPC2"/>
    <property type="match status" value="1"/>
</dbReference>
<protein>
    <recommendedName>
        <fullName evidence="8">Ribonuclease VapC</fullName>
        <shortName evidence="8">RNase VapC</shortName>
        <ecNumber evidence="8">3.1.-.-</ecNumber>
    </recommendedName>
    <alternativeName>
        <fullName evidence="8">Toxin VapC</fullName>
    </alternativeName>
</protein>
<dbReference type="RefSeq" id="WP_307272743.1">
    <property type="nucleotide sequence ID" value="NZ_JAUSVX010000004.1"/>
</dbReference>
<evidence type="ECO:0000256" key="1">
    <source>
        <dbReference type="ARBA" id="ARBA00001946"/>
    </source>
</evidence>